<evidence type="ECO:0000256" key="3">
    <source>
        <dbReference type="ARBA" id="ARBA00012438"/>
    </source>
</evidence>
<dbReference type="PROSITE" id="PS50109">
    <property type="entry name" value="HIS_KIN"/>
    <property type="match status" value="1"/>
</dbReference>
<dbReference type="GO" id="GO:0005886">
    <property type="term" value="C:plasma membrane"/>
    <property type="evidence" value="ECO:0007669"/>
    <property type="project" value="UniProtKB-SubCell"/>
</dbReference>
<keyword evidence="4" id="KW-0597">Phosphoprotein</keyword>
<accession>A0A086ZSV8</accession>
<evidence type="ECO:0000256" key="7">
    <source>
        <dbReference type="ARBA" id="ARBA00022777"/>
    </source>
</evidence>
<dbReference type="AlphaFoldDB" id="A0A086ZSV8"/>
<feature type="compositionally biased region" description="Low complexity" evidence="11">
    <location>
        <begin position="153"/>
        <end position="172"/>
    </location>
</feature>
<keyword evidence="9" id="KW-0902">Two-component regulatory system</keyword>
<evidence type="ECO:0000256" key="2">
    <source>
        <dbReference type="ARBA" id="ARBA00004236"/>
    </source>
</evidence>
<dbReference type="PRINTS" id="PR00344">
    <property type="entry name" value="BCTRLSENSOR"/>
</dbReference>
<evidence type="ECO:0000256" key="6">
    <source>
        <dbReference type="ARBA" id="ARBA00022692"/>
    </source>
</evidence>
<dbReference type="PANTHER" id="PTHR45436">
    <property type="entry name" value="SENSOR HISTIDINE KINASE YKOH"/>
    <property type="match status" value="1"/>
</dbReference>
<comment type="caution">
    <text evidence="14">The sequence shown here is derived from an EMBL/GenBank/DDBJ whole genome shotgun (WGS) entry which is preliminary data.</text>
</comment>
<dbReference type="EC" id="2.7.13.3" evidence="3"/>
<dbReference type="PANTHER" id="PTHR45436:SF5">
    <property type="entry name" value="SENSOR HISTIDINE KINASE TRCS"/>
    <property type="match status" value="1"/>
</dbReference>
<dbReference type="InterPro" id="IPR036097">
    <property type="entry name" value="HisK_dim/P_sf"/>
</dbReference>
<dbReference type="Pfam" id="PF00512">
    <property type="entry name" value="HisKA"/>
    <property type="match status" value="1"/>
</dbReference>
<dbReference type="CDD" id="cd00082">
    <property type="entry name" value="HisKA"/>
    <property type="match status" value="1"/>
</dbReference>
<comment type="catalytic activity">
    <reaction evidence="1">
        <text>ATP + protein L-histidine = ADP + protein N-phospho-L-histidine.</text>
        <dbReference type="EC" id="2.7.13.3"/>
    </reaction>
</comment>
<evidence type="ECO:0000313" key="15">
    <source>
        <dbReference type="Proteomes" id="UP000029108"/>
    </source>
</evidence>
<dbReference type="Proteomes" id="UP000029108">
    <property type="component" value="Unassembled WGS sequence"/>
</dbReference>
<feature type="transmembrane region" description="Helical" evidence="12">
    <location>
        <begin position="63"/>
        <end position="83"/>
    </location>
</feature>
<evidence type="ECO:0000259" key="13">
    <source>
        <dbReference type="PROSITE" id="PS50109"/>
    </source>
</evidence>
<dbReference type="Pfam" id="PF02518">
    <property type="entry name" value="HATPase_c"/>
    <property type="match status" value="1"/>
</dbReference>
<feature type="compositionally biased region" description="Low complexity" evidence="11">
    <location>
        <begin position="453"/>
        <end position="470"/>
    </location>
</feature>
<evidence type="ECO:0000256" key="5">
    <source>
        <dbReference type="ARBA" id="ARBA00022679"/>
    </source>
</evidence>
<proteinExistence type="predicted"/>
<evidence type="ECO:0000256" key="12">
    <source>
        <dbReference type="SAM" id="Phobius"/>
    </source>
</evidence>
<evidence type="ECO:0000256" key="9">
    <source>
        <dbReference type="ARBA" id="ARBA00023012"/>
    </source>
</evidence>
<organism evidence="14 15">
    <name type="scientific">Bifidobacterium biavatii DSM 23969</name>
    <dbReference type="NCBI Taxonomy" id="1437608"/>
    <lineage>
        <taxon>Bacteria</taxon>
        <taxon>Bacillati</taxon>
        <taxon>Actinomycetota</taxon>
        <taxon>Actinomycetes</taxon>
        <taxon>Bifidobacteriales</taxon>
        <taxon>Bifidobacteriaceae</taxon>
        <taxon>Bifidobacterium</taxon>
    </lineage>
</organism>
<feature type="domain" description="Histidine kinase" evidence="13">
    <location>
        <begin position="325"/>
        <end position="575"/>
    </location>
</feature>
<dbReference type="SMART" id="SM00387">
    <property type="entry name" value="HATPase_c"/>
    <property type="match status" value="1"/>
</dbReference>
<dbReference type="Gene3D" id="3.30.565.10">
    <property type="entry name" value="Histidine kinase-like ATPase, C-terminal domain"/>
    <property type="match status" value="1"/>
</dbReference>
<dbReference type="EMBL" id="JGYN01000022">
    <property type="protein sequence ID" value="KFI49608.1"/>
    <property type="molecule type" value="Genomic_DNA"/>
</dbReference>
<protein>
    <recommendedName>
        <fullName evidence="3">histidine kinase</fullName>
        <ecNumber evidence="3">2.7.13.3</ecNumber>
    </recommendedName>
</protein>
<dbReference type="InterPro" id="IPR050428">
    <property type="entry name" value="TCS_sensor_his_kinase"/>
</dbReference>
<dbReference type="SUPFAM" id="SSF55874">
    <property type="entry name" value="ATPase domain of HSP90 chaperone/DNA topoisomerase II/histidine kinase"/>
    <property type="match status" value="1"/>
</dbReference>
<reference evidence="14 15" key="1">
    <citation type="submission" date="2014-03" db="EMBL/GenBank/DDBJ databases">
        <title>Genomics of Bifidobacteria.</title>
        <authorList>
            <person name="Ventura M."/>
            <person name="Milani C."/>
            <person name="Lugli G.A."/>
        </authorList>
    </citation>
    <scope>NUCLEOTIDE SEQUENCE [LARGE SCALE GENOMIC DNA]</scope>
    <source>
        <strain evidence="14 15">DSM 23969</strain>
    </source>
</reference>
<evidence type="ECO:0000256" key="4">
    <source>
        <dbReference type="ARBA" id="ARBA00022553"/>
    </source>
</evidence>
<dbReference type="InterPro" id="IPR005467">
    <property type="entry name" value="His_kinase_dom"/>
</dbReference>
<evidence type="ECO:0000256" key="1">
    <source>
        <dbReference type="ARBA" id="ARBA00000085"/>
    </source>
</evidence>
<keyword evidence="5 14" id="KW-0808">Transferase</keyword>
<evidence type="ECO:0000313" key="14">
    <source>
        <dbReference type="EMBL" id="KFI49608.1"/>
    </source>
</evidence>
<dbReference type="InterPro" id="IPR003594">
    <property type="entry name" value="HATPase_dom"/>
</dbReference>
<name>A0A086ZSV8_9BIFI</name>
<evidence type="ECO:0000256" key="8">
    <source>
        <dbReference type="ARBA" id="ARBA00022989"/>
    </source>
</evidence>
<keyword evidence="8 12" id="KW-1133">Transmembrane helix</keyword>
<dbReference type="InterPro" id="IPR004358">
    <property type="entry name" value="Sig_transdc_His_kin-like_C"/>
</dbReference>
<dbReference type="GO" id="GO:0000155">
    <property type="term" value="F:phosphorelay sensor kinase activity"/>
    <property type="evidence" value="ECO:0007669"/>
    <property type="project" value="InterPro"/>
</dbReference>
<comment type="subcellular location">
    <subcellularLocation>
        <location evidence="2">Cell membrane</location>
    </subcellularLocation>
</comment>
<keyword evidence="10 12" id="KW-0472">Membrane</keyword>
<gene>
    <name evidence="14" type="ORF">BBIA_2526</name>
</gene>
<dbReference type="SUPFAM" id="SSF47384">
    <property type="entry name" value="Homodimeric domain of signal transducing histidine kinase"/>
    <property type="match status" value="1"/>
</dbReference>
<dbReference type="SMART" id="SM00388">
    <property type="entry name" value="HisKA"/>
    <property type="match status" value="1"/>
</dbReference>
<evidence type="ECO:0000256" key="10">
    <source>
        <dbReference type="ARBA" id="ARBA00023136"/>
    </source>
</evidence>
<feature type="transmembrane region" description="Helical" evidence="12">
    <location>
        <begin position="287"/>
        <end position="312"/>
    </location>
</feature>
<dbReference type="eggNOG" id="COG2205">
    <property type="taxonomic scope" value="Bacteria"/>
</dbReference>
<dbReference type="Gene3D" id="1.10.287.130">
    <property type="match status" value="1"/>
</dbReference>
<feature type="region of interest" description="Disordered" evidence="11">
    <location>
        <begin position="452"/>
        <end position="471"/>
    </location>
</feature>
<feature type="region of interest" description="Disordered" evidence="11">
    <location>
        <begin position="109"/>
        <end position="181"/>
    </location>
</feature>
<evidence type="ECO:0000256" key="11">
    <source>
        <dbReference type="SAM" id="MobiDB-lite"/>
    </source>
</evidence>
<dbReference type="InterPro" id="IPR003661">
    <property type="entry name" value="HisK_dim/P_dom"/>
</dbReference>
<keyword evidence="15" id="KW-1185">Reference proteome</keyword>
<keyword evidence="6 12" id="KW-0812">Transmembrane</keyword>
<keyword evidence="7 14" id="KW-0418">Kinase</keyword>
<sequence length="575" mass="61842">MSADRRPHQSRQPSRTLRLLSRLPHPLRTHHSSGAPDAWHMPWHVPSSYSSRDPLFRRSRRRIVAAILGVLVVLVAGMVALIYSTSYREVSSRNERMLEQYASVYWEHGLPGTDTPPSTGDSWPANQPQSESSASDDSVRQSPRSGSASGGETTQQSTPSTQQSTPSAEPPSNQQAPAGLPATDAYTSQTFYAVVFDADGEVSDHAGNSSVGVTEDALATAGRSMAARHHVEWAHAGAGLSEPDAVASGSLGQWMYRIEQYDGRTLVVMMDNTVMDANMATLMRYTAVFGAVAFVLLAIAAHTLARLILLPLERAHAEQRRFVADAGHELKTPVATIGVNAELLRRDTGDSPWLDNIEFENRRMGRLVAQLLELAHAEARAEAGPSPDDGMEPVDMSRLVSSCLLACEPVAFEHGLRFEDRIDEHVLVRGDETRLGELASILFDNAIDHAQPDAANGTTDSGTADGASTDAADDAADDATIVAATDDALGVVRVTLHAERGRAILRVTNPGSLTTEQIDHLFDRFYRADAAHSGSGDHYGLGLPIARAIVAAHRGTISCDSQADHVTFTVSMPAV</sequence>
<dbReference type="InterPro" id="IPR036890">
    <property type="entry name" value="HATPase_C_sf"/>
</dbReference>
<dbReference type="STRING" id="1437608.GCA_000771645_02171"/>
<feature type="compositionally biased region" description="Polar residues" evidence="11">
    <location>
        <begin position="115"/>
        <end position="152"/>
    </location>
</feature>